<dbReference type="Pfam" id="PF00837">
    <property type="entry name" value="T4_deiodinase"/>
    <property type="match status" value="1"/>
</dbReference>
<dbReference type="PANTHER" id="PTHR11781">
    <property type="entry name" value="IODOTHYRONINE DEIODINASE"/>
    <property type="match status" value="1"/>
</dbReference>
<keyword evidence="3" id="KW-1185">Reference proteome</keyword>
<dbReference type="Ensembl" id="ENSEEET00000009992.2">
    <property type="protein sequence ID" value="ENSEEEP00000009873.1"/>
    <property type="gene ID" value="ENSEEEG00000005022.2"/>
</dbReference>
<name>A0A4W4EDS9_ELEEL</name>
<keyword evidence="1" id="KW-0712">Selenocysteine</keyword>
<sequence>MSVCMTLRHAIFVTKKVMCFCLLMDQEDSIDDPPLCVSDSNRMFSWESLKAVWHGHKLDFLKSAHLGYEAPNSEVVQLEDSKRSRILEYAKGKRPLILNFGSCT</sequence>
<dbReference type="GO" id="GO:0042446">
    <property type="term" value="P:hormone biosynthetic process"/>
    <property type="evidence" value="ECO:0007669"/>
    <property type="project" value="UniProtKB-KW"/>
</dbReference>
<dbReference type="GeneTree" id="ENSGT00940000154482"/>
<dbReference type="OMA" id="LIATQII"/>
<dbReference type="PANTHER" id="PTHR11781:SF23">
    <property type="entry name" value="IODOTHYRONINE DEIODINASE"/>
    <property type="match status" value="1"/>
</dbReference>
<dbReference type="Gene3D" id="3.40.30.10">
    <property type="entry name" value="Glutaredoxin"/>
    <property type="match status" value="1"/>
</dbReference>
<dbReference type="InterPro" id="IPR000643">
    <property type="entry name" value="Iodothyronine_deiodinase"/>
</dbReference>
<comment type="function">
    <text evidence="1">Responsible for the deiodination of T4 (3,5,3',5'-tetraiodothyronine).</text>
</comment>
<keyword evidence="1" id="KW-0560">Oxidoreductase</keyword>
<accession>A0A4W4EDS9</accession>
<organism evidence="2 3">
    <name type="scientific">Electrophorus electricus</name>
    <name type="common">Electric eel</name>
    <name type="synonym">Gymnotus electricus</name>
    <dbReference type="NCBI Taxonomy" id="8005"/>
    <lineage>
        <taxon>Eukaryota</taxon>
        <taxon>Metazoa</taxon>
        <taxon>Chordata</taxon>
        <taxon>Craniata</taxon>
        <taxon>Vertebrata</taxon>
        <taxon>Euteleostomi</taxon>
        <taxon>Actinopterygii</taxon>
        <taxon>Neopterygii</taxon>
        <taxon>Teleostei</taxon>
        <taxon>Ostariophysi</taxon>
        <taxon>Gymnotiformes</taxon>
        <taxon>Gymnotoidei</taxon>
        <taxon>Gymnotidae</taxon>
        <taxon>Electrophorus</taxon>
    </lineage>
</organism>
<reference evidence="3" key="2">
    <citation type="journal article" date="2017" name="Sci. Adv.">
        <title>A tail of two voltages: Proteomic comparison of the three electric organs of the electric eel.</title>
        <authorList>
            <person name="Traeger L.L."/>
            <person name="Sabat G."/>
            <person name="Barrett-Wilt G.A."/>
            <person name="Wells G.B."/>
            <person name="Sussman M.R."/>
        </authorList>
    </citation>
    <scope>NUCLEOTIDE SEQUENCE [LARGE SCALE GENOMIC DNA]</scope>
</reference>
<dbReference type="GO" id="GO:0004800">
    <property type="term" value="F:thyroxine 5'-deiodinase activity"/>
    <property type="evidence" value="ECO:0007669"/>
    <property type="project" value="InterPro"/>
</dbReference>
<proteinExistence type="inferred from homology"/>
<evidence type="ECO:0000313" key="3">
    <source>
        <dbReference type="Proteomes" id="UP000314983"/>
    </source>
</evidence>
<keyword evidence="1" id="KW-0893">Thyroid hormones biosynthesis</keyword>
<protein>
    <recommendedName>
        <fullName evidence="1">Iodothyronine deiodinase</fullName>
    </recommendedName>
</protein>
<dbReference type="Proteomes" id="UP000314983">
    <property type="component" value="Chromosome 13"/>
</dbReference>
<reference evidence="2" key="3">
    <citation type="submission" date="2020-05" db="EMBL/GenBank/DDBJ databases">
        <title>Electrophorus electricus (electric eel) genome, fEleEle1, primary haplotype.</title>
        <authorList>
            <person name="Myers G."/>
            <person name="Meyer A."/>
            <person name="Fedrigo O."/>
            <person name="Formenti G."/>
            <person name="Rhie A."/>
            <person name="Tracey A."/>
            <person name="Sims Y."/>
            <person name="Jarvis E.D."/>
        </authorList>
    </citation>
    <scope>NUCLEOTIDE SEQUENCE [LARGE SCALE GENOMIC DNA]</scope>
</reference>
<dbReference type="GO" id="GO:0042403">
    <property type="term" value="P:thyroid hormone metabolic process"/>
    <property type="evidence" value="ECO:0007669"/>
    <property type="project" value="TreeGrafter"/>
</dbReference>
<reference evidence="2" key="5">
    <citation type="submission" date="2025-09" db="UniProtKB">
        <authorList>
            <consortium name="Ensembl"/>
        </authorList>
    </citation>
    <scope>IDENTIFICATION</scope>
</reference>
<dbReference type="AlphaFoldDB" id="A0A4W4EDS9"/>
<reference evidence="2" key="4">
    <citation type="submission" date="2025-08" db="UniProtKB">
        <authorList>
            <consortium name="Ensembl"/>
        </authorList>
    </citation>
    <scope>IDENTIFICATION</scope>
</reference>
<reference evidence="3" key="1">
    <citation type="journal article" date="2014" name="Science">
        <title>Nonhuman genetics. Genomic basis for the convergent evolution of electric organs.</title>
        <authorList>
            <person name="Gallant J.R."/>
            <person name="Traeger L.L."/>
            <person name="Volkening J.D."/>
            <person name="Moffett H."/>
            <person name="Chen P.H."/>
            <person name="Novina C.D."/>
            <person name="Phillips G.N.Jr."/>
            <person name="Anand R."/>
            <person name="Wells G.B."/>
            <person name="Pinch M."/>
            <person name="Guth R."/>
            <person name="Unguez G.A."/>
            <person name="Albert J.S."/>
            <person name="Zakon H.H."/>
            <person name="Samanta M.P."/>
            <person name="Sussman M.R."/>
        </authorList>
    </citation>
    <scope>NUCLEOTIDE SEQUENCE [LARGE SCALE GENOMIC DNA]</scope>
</reference>
<comment type="similarity">
    <text evidence="1">Belongs to the iodothyronine deiodinase family.</text>
</comment>
<evidence type="ECO:0000313" key="2">
    <source>
        <dbReference type="Ensembl" id="ENSEEEP00000009873.1"/>
    </source>
</evidence>
<evidence type="ECO:0000256" key="1">
    <source>
        <dbReference type="RuleBase" id="RU000676"/>
    </source>
</evidence>